<dbReference type="STRING" id="1618358.UX80_C0021G0009"/>
<evidence type="ECO:0000313" key="1">
    <source>
        <dbReference type="EMBL" id="KKU57259.1"/>
    </source>
</evidence>
<reference evidence="1 2" key="1">
    <citation type="journal article" date="2015" name="Nature">
        <title>rRNA introns, odd ribosomes, and small enigmatic genomes across a large radiation of phyla.</title>
        <authorList>
            <person name="Brown C.T."/>
            <person name="Hug L.A."/>
            <person name="Thomas B.C."/>
            <person name="Sharon I."/>
            <person name="Castelle C.J."/>
            <person name="Singh A."/>
            <person name="Wilkins M.J."/>
            <person name="Williams K.H."/>
            <person name="Banfield J.F."/>
        </authorList>
    </citation>
    <scope>NUCLEOTIDE SEQUENCE [LARGE SCALE GENOMIC DNA]</scope>
</reference>
<gene>
    <name evidence="1" type="ORF">UX80_C0021G0009</name>
</gene>
<dbReference type="EMBL" id="LCNO01000021">
    <property type="protein sequence ID" value="KKU57259.1"/>
    <property type="molecule type" value="Genomic_DNA"/>
</dbReference>
<organism evidence="1 2">
    <name type="scientific">Candidatus Amesbacteria bacterium GW2011_GWA2_47_11b</name>
    <dbReference type="NCBI Taxonomy" id="1618358"/>
    <lineage>
        <taxon>Bacteria</taxon>
        <taxon>Candidatus Amesiibacteriota</taxon>
    </lineage>
</organism>
<protein>
    <submittedName>
        <fullName evidence="1">Uncharacterized protein</fullName>
    </submittedName>
</protein>
<evidence type="ECO:0000313" key="2">
    <source>
        <dbReference type="Proteomes" id="UP000034307"/>
    </source>
</evidence>
<comment type="caution">
    <text evidence="1">The sequence shown here is derived from an EMBL/GenBank/DDBJ whole genome shotgun (WGS) entry which is preliminary data.</text>
</comment>
<dbReference type="Proteomes" id="UP000034307">
    <property type="component" value="Unassembled WGS sequence"/>
</dbReference>
<proteinExistence type="predicted"/>
<accession>A0A0G1RIX5</accession>
<name>A0A0G1RIX5_9BACT</name>
<sequence length="74" mass="7864">MTDPSPIEQIATAAEQVQNLPASTARKQGRTLVGEAANLVEAYPKNADLVAAALNDSLIQGKILPQQQDEPKKP</sequence>
<dbReference type="AlphaFoldDB" id="A0A0G1RIX5"/>